<organism evidence="1">
    <name type="scientific">Nothobranchius furzeri</name>
    <name type="common">Turquoise killifish</name>
    <dbReference type="NCBI Taxonomy" id="105023"/>
    <lineage>
        <taxon>Eukaryota</taxon>
        <taxon>Metazoa</taxon>
        <taxon>Chordata</taxon>
        <taxon>Craniata</taxon>
        <taxon>Vertebrata</taxon>
        <taxon>Euteleostomi</taxon>
        <taxon>Actinopterygii</taxon>
        <taxon>Neopterygii</taxon>
        <taxon>Teleostei</taxon>
        <taxon>Neoteleostei</taxon>
        <taxon>Acanthomorphata</taxon>
        <taxon>Ovalentaria</taxon>
        <taxon>Atherinomorphae</taxon>
        <taxon>Cyprinodontiformes</taxon>
        <taxon>Nothobranchiidae</taxon>
        <taxon>Nothobranchius</taxon>
    </lineage>
</organism>
<gene>
    <name evidence="1" type="primary">CABZ01008481.1</name>
</gene>
<protein>
    <recommendedName>
        <fullName evidence="2">DDE Tnp4 domain-containing protein</fullName>
    </recommendedName>
</protein>
<feature type="non-terminal residue" evidence="1">
    <location>
        <position position="95"/>
    </location>
</feature>
<name>A0A1A8A0E1_NOTFU</name>
<evidence type="ECO:0008006" key="2">
    <source>
        <dbReference type="Google" id="ProtNLM"/>
    </source>
</evidence>
<reference evidence="1" key="2">
    <citation type="submission" date="2016-06" db="EMBL/GenBank/DDBJ databases">
        <title>The genome of a short-lived fish provides insights into sex chromosome evolution and the genetic control of aging.</title>
        <authorList>
            <person name="Reichwald K."/>
            <person name="Felder M."/>
            <person name="Petzold A."/>
            <person name="Koch P."/>
            <person name="Groth M."/>
            <person name="Platzer M."/>
        </authorList>
    </citation>
    <scope>NUCLEOTIDE SEQUENCE</scope>
    <source>
        <tissue evidence="1">Brain</tissue>
    </source>
</reference>
<accession>A0A1A8A0E1</accession>
<dbReference type="AlphaFoldDB" id="A0A1A8A0E1"/>
<feature type="non-terminal residue" evidence="1">
    <location>
        <position position="1"/>
    </location>
</feature>
<sequence>PPGHFILADGGYPCLQSPLPLITPYKRGNQVAAQRFNSHHSKARSVIVCFWNDENQVQSHLPASAGGPPHLCASRCYRLCHPPQHLPQCWRLCGG</sequence>
<reference evidence="1" key="1">
    <citation type="submission" date="2016-05" db="EMBL/GenBank/DDBJ databases">
        <authorList>
            <person name="Lavstsen T."/>
            <person name="Jespersen J.S."/>
        </authorList>
    </citation>
    <scope>NUCLEOTIDE SEQUENCE</scope>
    <source>
        <tissue evidence="1">Brain</tissue>
    </source>
</reference>
<evidence type="ECO:0000313" key="1">
    <source>
        <dbReference type="EMBL" id="SBP48103.1"/>
    </source>
</evidence>
<proteinExistence type="predicted"/>
<dbReference type="EMBL" id="HADY01009618">
    <property type="protein sequence ID" value="SBP48103.1"/>
    <property type="molecule type" value="Transcribed_RNA"/>
</dbReference>